<dbReference type="Gene3D" id="3.40.50.510">
    <property type="entry name" value="Phosphotransferase system, mannose-type IIA component"/>
    <property type="match status" value="1"/>
</dbReference>
<keyword evidence="4 7" id="KW-0808">Transferase</keyword>
<feature type="domain" description="PTS EIIA type-4" evidence="6">
    <location>
        <begin position="1"/>
        <end position="127"/>
    </location>
</feature>
<dbReference type="InterPro" id="IPR004701">
    <property type="entry name" value="PTS_EIIA_man-typ"/>
</dbReference>
<reference evidence="7" key="1">
    <citation type="submission" date="2022-12" db="EMBL/GenBank/DDBJ databases">
        <title>Description and comparative metabolic analysis of Aerococcus sp. nov., isolated from the feces of a pig.</title>
        <authorList>
            <person name="Chang Y.-H."/>
        </authorList>
    </citation>
    <scope>NUCLEOTIDE SEQUENCE</scope>
    <source>
        <strain evidence="7">YH-aer222</strain>
    </source>
</reference>
<dbReference type="GO" id="GO:0009401">
    <property type="term" value="P:phosphoenolpyruvate-dependent sugar phosphotransferase system"/>
    <property type="evidence" value="ECO:0007669"/>
    <property type="project" value="InterPro"/>
</dbReference>
<gene>
    <name evidence="7" type="primary">dhaM</name>
    <name evidence="7" type="ORF">OW157_06805</name>
</gene>
<dbReference type="GO" id="GO:0016020">
    <property type="term" value="C:membrane"/>
    <property type="evidence" value="ECO:0007669"/>
    <property type="project" value="InterPro"/>
</dbReference>
<comment type="caution">
    <text evidence="7">The sequence shown here is derived from an EMBL/GenBank/DDBJ whole genome shotgun (WGS) entry which is preliminary data.</text>
</comment>
<dbReference type="PANTHER" id="PTHR38594">
    <property type="entry name" value="PEP-DEPENDENT DIHYDROXYACETONE KINASE, PHOSPHORYL DONOR SUBUNIT DHAM"/>
    <property type="match status" value="1"/>
</dbReference>
<dbReference type="EMBL" id="JAPRFR010000003">
    <property type="protein sequence ID" value="MCZ0726262.1"/>
    <property type="molecule type" value="Genomic_DNA"/>
</dbReference>
<organism evidence="7 8">
    <name type="scientific">Aerococcus kribbianus</name>
    <dbReference type="NCBI Taxonomy" id="2999064"/>
    <lineage>
        <taxon>Bacteria</taxon>
        <taxon>Bacillati</taxon>
        <taxon>Bacillota</taxon>
        <taxon>Bacilli</taxon>
        <taxon>Lactobacillales</taxon>
        <taxon>Aerococcaceae</taxon>
        <taxon>Aerococcus</taxon>
    </lineage>
</organism>
<protein>
    <recommendedName>
        <fullName evidence="3">phosphoenolpyruvate--glycerone phosphotransferase</fullName>
        <ecNumber evidence="3">2.7.1.121</ecNumber>
    </recommendedName>
</protein>
<name>A0A9X3FXC0_9LACT</name>
<dbReference type="EC" id="2.7.1.121" evidence="3"/>
<evidence type="ECO:0000259" key="6">
    <source>
        <dbReference type="PROSITE" id="PS51096"/>
    </source>
</evidence>
<evidence type="ECO:0000256" key="1">
    <source>
        <dbReference type="ARBA" id="ARBA00001113"/>
    </source>
</evidence>
<dbReference type="NCBIfam" id="TIGR02364">
    <property type="entry name" value="dha_pts"/>
    <property type="match status" value="1"/>
</dbReference>
<dbReference type="GO" id="GO:0019563">
    <property type="term" value="P:glycerol catabolic process"/>
    <property type="evidence" value="ECO:0007669"/>
    <property type="project" value="InterPro"/>
</dbReference>
<proteinExistence type="predicted"/>
<comment type="function">
    <text evidence="2">Component of the dihydroxyacetone kinase complex, which is responsible for the phosphoenolpyruvate (PEP)-dependent phosphorylation of dihydroxyacetone. DhaM serves as the phosphoryl donor. Is phosphorylated by phosphoenolpyruvate in an EI- and HPr-dependent reaction, and a phosphorelay system on histidine residues finally leads to phosphoryl transfer to DhaL and dihydroxyacetone.</text>
</comment>
<keyword evidence="7" id="KW-0418">Kinase</keyword>
<evidence type="ECO:0000256" key="3">
    <source>
        <dbReference type="ARBA" id="ARBA00012095"/>
    </source>
</evidence>
<evidence type="ECO:0000256" key="4">
    <source>
        <dbReference type="ARBA" id="ARBA00022679"/>
    </source>
</evidence>
<dbReference type="InterPro" id="IPR036662">
    <property type="entry name" value="PTS_EIIA_man-typ_sf"/>
</dbReference>
<dbReference type="PANTHER" id="PTHR38594:SF1">
    <property type="entry name" value="PEP-DEPENDENT DIHYDROXYACETONE KINASE, PHOSPHORYL DONOR SUBUNIT DHAM"/>
    <property type="match status" value="1"/>
</dbReference>
<sequence>MQTLILVSHSLQITDGIKALLEEMVPNEDNSFEVLSAGGTEEGEIGTSPTRVLEQIQAAQGERIYLFTDMGSAVLSSETALDFLDDDKKERVTILESPIVESAYVAAVQTTIGASHDDLLQAIKDQA</sequence>
<comment type="catalytic activity">
    <reaction evidence="1">
        <text>dihydroxyacetone + phosphoenolpyruvate = dihydroxyacetone phosphate + pyruvate</text>
        <dbReference type="Rhea" id="RHEA:18381"/>
        <dbReference type="ChEBI" id="CHEBI:15361"/>
        <dbReference type="ChEBI" id="CHEBI:16016"/>
        <dbReference type="ChEBI" id="CHEBI:57642"/>
        <dbReference type="ChEBI" id="CHEBI:58702"/>
        <dbReference type="EC" id="2.7.1.121"/>
    </reaction>
</comment>
<accession>A0A9X3FXC0</accession>
<dbReference type="InterPro" id="IPR039643">
    <property type="entry name" value="DhaM"/>
</dbReference>
<evidence type="ECO:0000313" key="8">
    <source>
        <dbReference type="Proteomes" id="UP001146670"/>
    </source>
</evidence>
<dbReference type="SUPFAM" id="SSF53062">
    <property type="entry name" value="PTS system fructose IIA component-like"/>
    <property type="match status" value="1"/>
</dbReference>
<keyword evidence="8" id="KW-1185">Reference proteome</keyword>
<dbReference type="PROSITE" id="PS51096">
    <property type="entry name" value="PTS_EIIA_TYPE_4"/>
    <property type="match status" value="1"/>
</dbReference>
<evidence type="ECO:0000313" key="7">
    <source>
        <dbReference type="EMBL" id="MCZ0726262.1"/>
    </source>
</evidence>
<dbReference type="AlphaFoldDB" id="A0A9X3FXC0"/>
<comment type="subunit">
    <text evidence="5">Homodimer. The dihydroxyacetone kinase complex is composed of a homodimer of DhaM, a homodimer of DhaK and the subunit DhaL.</text>
</comment>
<evidence type="ECO:0000256" key="5">
    <source>
        <dbReference type="ARBA" id="ARBA00046577"/>
    </source>
</evidence>
<dbReference type="GO" id="GO:0047324">
    <property type="term" value="F:phosphoenolpyruvate-glycerone phosphotransferase activity"/>
    <property type="evidence" value="ECO:0007669"/>
    <property type="project" value="UniProtKB-EC"/>
</dbReference>
<dbReference type="Pfam" id="PF03610">
    <property type="entry name" value="EIIA-man"/>
    <property type="match status" value="1"/>
</dbReference>
<dbReference type="InterPro" id="IPR012844">
    <property type="entry name" value="DhaM_N"/>
</dbReference>
<dbReference type="RefSeq" id="WP_268752592.1">
    <property type="nucleotide sequence ID" value="NZ_JAPRFQ010000003.1"/>
</dbReference>
<evidence type="ECO:0000256" key="2">
    <source>
        <dbReference type="ARBA" id="ARBA00002788"/>
    </source>
</evidence>
<dbReference type="Proteomes" id="UP001146670">
    <property type="component" value="Unassembled WGS sequence"/>
</dbReference>